<dbReference type="CDD" id="cd04301">
    <property type="entry name" value="NAT_SF"/>
    <property type="match status" value="1"/>
</dbReference>
<feature type="domain" description="N-acetyltransferase" evidence="3">
    <location>
        <begin position="1"/>
        <end position="137"/>
    </location>
</feature>
<dbReference type="PROSITE" id="PS51186">
    <property type="entry name" value="GNAT"/>
    <property type="match status" value="1"/>
</dbReference>
<proteinExistence type="predicted"/>
<dbReference type="AlphaFoldDB" id="A0A0V8GL75"/>
<dbReference type="OrthoDB" id="9787920at2"/>
<evidence type="ECO:0000259" key="3">
    <source>
        <dbReference type="PROSITE" id="PS51186"/>
    </source>
</evidence>
<evidence type="ECO:0000256" key="2">
    <source>
        <dbReference type="ARBA" id="ARBA00023315"/>
    </source>
</evidence>
<name>A0A0V8GL75_9BACL</name>
<gene>
    <name evidence="4" type="ORF">AS033_06325</name>
</gene>
<evidence type="ECO:0000256" key="1">
    <source>
        <dbReference type="ARBA" id="ARBA00022679"/>
    </source>
</evidence>
<dbReference type="SUPFAM" id="SSF55729">
    <property type="entry name" value="Acyl-CoA N-acyltransferases (Nat)"/>
    <property type="match status" value="1"/>
</dbReference>
<evidence type="ECO:0000313" key="4">
    <source>
        <dbReference type="EMBL" id="KSU50992.1"/>
    </source>
</evidence>
<dbReference type="GO" id="GO:0016747">
    <property type="term" value="F:acyltransferase activity, transferring groups other than amino-acyl groups"/>
    <property type="evidence" value="ECO:0007669"/>
    <property type="project" value="InterPro"/>
</dbReference>
<organism evidence="4 5">
    <name type="scientific">Exiguobacterium indicum</name>
    <dbReference type="NCBI Taxonomy" id="296995"/>
    <lineage>
        <taxon>Bacteria</taxon>
        <taxon>Bacillati</taxon>
        <taxon>Bacillota</taxon>
        <taxon>Bacilli</taxon>
        <taxon>Bacillales</taxon>
        <taxon>Bacillales Family XII. Incertae Sedis</taxon>
        <taxon>Exiguobacterium</taxon>
    </lineage>
</organism>
<dbReference type="Pfam" id="PF00583">
    <property type="entry name" value="Acetyltransf_1"/>
    <property type="match status" value="1"/>
</dbReference>
<reference evidence="4 5" key="1">
    <citation type="journal article" date="2015" name="Int. J. Syst. Evol. Microbiol.">
        <title>Exiguobacterium enclense sp. nov., isolated from sediment.</title>
        <authorList>
            <person name="Dastager S.G."/>
            <person name="Mawlankar R."/>
            <person name="Sonalkar V.V."/>
            <person name="Thorat M.N."/>
            <person name="Mual P."/>
            <person name="Verma A."/>
            <person name="Krishnamurthi S."/>
            <person name="Tang S.K."/>
            <person name="Li W.J."/>
        </authorList>
    </citation>
    <scope>NUCLEOTIDE SEQUENCE [LARGE SCALE GENOMIC DNA]</scope>
    <source>
        <strain evidence="4 5">NIO-1109</strain>
    </source>
</reference>
<comment type="caution">
    <text evidence="4">The sequence shown here is derived from an EMBL/GenBank/DDBJ whole genome shotgun (WGS) entry which is preliminary data.</text>
</comment>
<sequence>MLKFQLKENMDGQDWLRKQVRQYNVERSPLHATKRSEGTQAVTLLAMRDDQPIGGISGEIYWGWLHIEWFFIVEEERGSGLGTQLFRQLEEWARAAGVQRIRVETFSFQALPFYERQGFVEVGRIDDYPPGMSYHLLVKQVD</sequence>
<dbReference type="RefSeq" id="WP_058265006.1">
    <property type="nucleotide sequence ID" value="NZ_FMYN01000001.1"/>
</dbReference>
<keyword evidence="2" id="KW-0012">Acyltransferase</keyword>
<evidence type="ECO:0000313" key="5">
    <source>
        <dbReference type="Proteomes" id="UP000053797"/>
    </source>
</evidence>
<keyword evidence="1" id="KW-0808">Transferase</keyword>
<dbReference type="PANTHER" id="PTHR43420">
    <property type="entry name" value="ACETYLTRANSFERASE"/>
    <property type="match status" value="1"/>
</dbReference>
<dbReference type="Proteomes" id="UP000053797">
    <property type="component" value="Unassembled WGS sequence"/>
</dbReference>
<accession>A0A0V8GL75</accession>
<dbReference type="InterPro" id="IPR016181">
    <property type="entry name" value="Acyl_CoA_acyltransferase"/>
</dbReference>
<dbReference type="InterPro" id="IPR050680">
    <property type="entry name" value="YpeA/RimI_acetyltransf"/>
</dbReference>
<protein>
    <recommendedName>
        <fullName evidence="3">N-acetyltransferase domain-containing protein</fullName>
    </recommendedName>
</protein>
<dbReference type="InterPro" id="IPR000182">
    <property type="entry name" value="GNAT_dom"/>
</dbReference>
<dbReference type="PANTHER" id="PTHR43420:SF47">
    <property type="entry name" value="N-ACETYLTRANSFERASE DOMAIN-CONTAINING PROTEIN"/>
    <property type="match status" value="1"/>
</dbReference>
<dbReference type="Gene3D" id="3.40.630.30">
    <property type="match status" value="1"/>
</dbReference>
<dbReference type="EMBL" id="LNQL01000001">
    <property type="protein sequence ID" value="KSU50992.1"/>
    <property type="molecule type" value="Genomic_DNA"/>
</dbReference>